<evidence type="ECO:0000259" key="1">
    <source>
        <dbReference type="Pfam" id="PF06568"/>
    </source>
</evidence>
<reference evidence="2" key="1">
    <citation type="journal article" date="2021" name="Environ. Microbiol.">
        <title>Cryptic niche differentiation of novel sediment ecotypes of Rugeria pomeroyi correlates with nitrate respiration.</title>
        <authorList>
            <person name="Lin X."/>
            <person name="McNichol J."/>
            <person name="Chu X."/>
            <person name="Qian Y."/>
            <person name="Luo H."/>
        </authorList>
    </citation>
    <scope>NUCLEOTIDE SEQUENCE</scope>
    <source>
        <strain evidence="2">SZCCDBB064</strain>
    </source>
</reference>
<proteinExistence type="predicted"/>
<sequence length="82" mass="9373">MISLAHAATEQTRLHSVLSMNRFRLIAQGLLLRWHAMATLSLLSDRGLRDIGLTRDDVMSIARDTSGVDQIEQTRLRQSRNW</sequence>
<feature type="domain" description="YjiS-like" evidence="1">
    <location>
        <begin position="32"/>
        <end position="58"/>
    </location>
</feature>
<evidence type="ECO:0000313" key="2">
    <source>
        <dbReference type="EMBL" id="MCE8537661.1"/>
    </source>
</evidence>
<dbReference type="InterPro" id="IPR009506">
    <property type="entry name" value="YjiS-like"/>
</dbReference>
<protein>
    <submittedName>
        <fullName evidence="2">DUF1127 domain-containing protein</fullName>
    </submittedName>
</protein>
<dbReference type="EMBL" id="JAGQAF010000005">
    <property type="protein sequence ID" value="MCE8537661.1"/>
    <property type="molecule type" value="Genomic_DNA"/>
</dbReference>
<dbReference type="Pfam" id="PF06568">
    <property type="entry name" value="YjiS-like"/>
    <property type="match status" value="1"/>
</dbReference>
<organism evidence="2 3">
    <name type="scientific">Ruegeria pomeroyi</name>
    <dbReference type="NCBI Taxonomy" id="89184"/>
    <lineage>
        <taxon>Bacteria</taxon>
        <taxon>Pseudomonadati</taxon>
        <taxon>Pseudomonadota</taxon>
        <taxon>Alphaproteobacteria</taxon>
        <taxon>Rhodobacterales</taxon>
        <taxon>Roseobacteraceae</taxon>
        <taxon>Ruegeria</taxon>
    </lineage>
</organism>
<dbReference type="Proteomes" id="UP000813672">
    <property type="component" value="Unassembled WGS sequence"/>
</dbReference>
<comment type="caution">
    <text evidence="2">The sequence shown here is derived from an EMBL/GenBank/DDBJ whole genome shotgun (WGS) entry which is preliminary data.</text>
</comment>
<name>A0A9Q3ZN49_9RHOB</name>
<evidence type="ECO:0000313" key="3">
    <source>
        <dbReference type="Proteomes" id="UP000813672"/>
    </source>
</evidence>
<dbReference type="AlphaFoldDB" id="A0A9Q3ZN49"/>
<gene>
    <name evidence="2" type="ORF">KBY27_09345</name>
</gene>
<accession>A0A9Q3ZN49</accession>